<reference evidence="3" key="1">
    <citation type="journal article" date="2011" name="Nature">
        <title>Genome sequence and analysis of the tuber crop potato.</title>
        <authorList>
            <consortium name="The Potato Genome Sequencing Consortium"/>
        </authorList>
    </citation>
    <scope>NUCLEOTIDE SEQUENCE [LARGE SCALE GENOMIC DNA]</scope>
    <source>
        <strain evidence="3">cv. DM1-3 516 R44</strain>
    </source>
</reference>
<feature type="compositionally biased region" description="Basic and acidic residues" evidence="1">
    <location>
        <begin position="125"/>
        <end position="138"/>
    </location>
</feature>
<feature type="compositionally biased region" description="Acidic residues" evidence="1">
    <location>
        <begin position="139"/>
        <end position="164"/>
    </location>
</feature>
<sequence>MECRSSVLPPLTWTQFHDLFLEKYVPRTLRDRRSFNEVTDFVKKVEGVRRDGQAKALAKRDENSGKFQGSYSRGSRRPTLAARPIQSVMPASTISSQVESGVSSSQVEPGVSSEVEVGVSQEELEILHEVDVEEGQEKIEDDEDRQDKNEVDEEGQEKIEDEEERQDKNKAKEGRRT</sequence>
<dbReference type="PaxDb" id="4113-PGSC0003DMT400092952"/>
<dbReference type="EnsemblPlants" id="PGSC0003DMT400092952">
    <property type="protein sequence ID" value="PGSC0003DMT400092952"/>
    <property type="gene ID" value="PGSC0003DMG400042523"/>
</dbReference>
<evidence type="ECO:0000313" key="2">
    <source>
        <dbReference type="EnsemblPlants" id="PGSC0003DMT400092952"/>
    </source>
</evidence>
<organism evidence="2 3">
    <name type="scientific">Solanum tuberosum</name>
    <name type="common">Potato</name>
    <dbReference type="NCBI Taxonomy" id="4113"/>
    <lineage>
        <taxon>Eukaryota</taxon>
        <taxon>Viridiplantae</taxon>
        <taxon>Streptophyta</taxon>
        <taxon>Embryophyta</taxon>
        <taxon>Tracheophyta</taxon>
        <taxon>Spermatophyta</taxon>
        <taxon>Magnoliopsida</taxon>
        <taxon>eudicotyledons</taxon>
        <taxon>Gunneridae</taxon>
        <taxon>Pentapetalae</taxon>
        <taxon>asterids</taxon>
        <taxon>lamiids</taxon>
        <taxon>Solanales</taxon>
        <taxon>Solanaceae</taxon>
        <taxon>Solanoideae</taxon>
        <taxon>Solaneae</taxon>
        <taxon>Solanum</taxon>
    </lineage>
</organism>
<accession>M1DQX7</accession>
<feature type="compositionally biased region" description="Low complexity" evidence="1">
    <location>
        <begin position="95"/>
        <end position="121"/>
    </location>
</feature>
<evidence type="ECO:0000313" key="3">
    <source>
        <dbReference type="Proteomes" id="UP000011115"/>
    </source>
</evidence>
<feature type="compositionally biased region" description="Basic and acidic residues" evidence="1">
    <location>
        <begin position="53"/>
        <end position="64"/>
    </location>
</feature>
<dbReference type="HOGENOM" id="CLU_1520438_0_0_1"/>
<name>M1DQX7_SOLTU</name>
<feature type="compositionally biased region" description="Basic and acidic residues" evidence="1">
    <location>
        <begin position="165"/>
        <end position="177"/>
    </location>
</feature>
<protein>
    <submittedName>
        <fullName evidence="2">Uncharacterized protein</fullName>
    </submittedName>
</protein>
<feature type="region of interest" description="Disordered" evidence="1">
    <location>
        <begin position="53"/>
        <end position="177"/>
    </location>
</feature>
<dbReference type="InParanoid" id="M1DQX7"/>
<dbReference type="AlphaFoldDB" id="M1DQX7"/>
<evidence type="ECO:0000256" key="1">
    <source>
        <dbReference type="SAM" id="MobiDB-lite"/>
    </source>
</evidence>
<dbReference type="Gramene" id="PGSC0003DMT400092952">
    <property type="protein sequence ID" value="PGSC0003DMT400092952"/>
    <property type="gene ID" value="PGSC0003DMG400042523"/>
</dbReference>
<reference evidence="2" key="2">
    <citation type="submission" date="2015-06" db="UniProtKB">
        <authorList>
            <consortium name="EnsemblPlants"/>
        </authorList>
    </citation>
    <scope>IDENTIFICATION</scope>
    <source>
        <strain evidence="2">DM1-3 516 R44</strain>
    </source>
</reference>
<dbReference type="Proteomes" id="UP000011115">
    <property type="component" value="Unassembled WGS sequence"/>
</dbReference>
<proteinExistence type="predicted"/>
<keyword evidence="3" id="KW-1185">Reference proteome</keyword>